<name>A0ABV8DQG8_9NOCA</name>
<dbReference type="EMBL" id="JBHSAX010000007">
    <property type="protein sequence ID" value="MFC3961945.1"/>
    <property type="molecule type" value="Genomic_DNA"/>
</dbReference>
<accession>A0ABV8DQG8</accession>
<protein>
    <submittedName>
        <fullName evidence="1">Uncharacterized protein</fullName>
    </submittedName>
</protein>
<dbReference type="RefSeq" id="WP_378611702.1">
    <property type="nucleotide sequence ID" value="NZ_JBHSAX010000007.1"/>
</dbReference>
<organism evidence="1 2">
    <name type="scientific">Nocardia jiangsuensis</name>
    <dbReference type="NCBI Taxonomy" id="1691563"/>
    <lineage>
        <taxon>Bacteria</taxon>
        <taxon>Bacillati</taxon>
        <taxon>Actinomycetota</taxon>
        <taxon>Actinomycetes</taxon>
        <taxon>Mycobacteriales</taxon>
        <taxon>Nocardiaceae</taxon>
        <taxon>Nocardia</taxon>
    </lineage>
</organism>
<evidence type="ECO:0000313" key="2">
    <source>
        <dbReference type="Proteomes" id="UP001595696"/>
    </source>
</evidence>
<reference evidence="2" key="1">
    <citation type="journal article" date="2019" name="Int. J. Syst. Evol. Microbiol.">
        <title>The Global Catalogue of Microorganisms (GCM) 10K type strain sequencing project: providing services to taxonomists for standard genome sequencing and annotation.</title>
        <authorList>
            <consortium name="The Broad Institute Genomics Platform"/>
            <consortium name="The Broad Institute Genome Sequencing Center for Infectious Disease"/>
            <person name="Wu L."/>
            <person name="Ma J."/>
        </authorList>
    </citation>
    <scope>NUCLEOTIDE SEQUENCE [LARGE SCALE GENOMIC DNA]</scope>
    <source>
        <strain evidence="2">CGMCC 4.7330</strain>
    </source>
</reference>
<sequence length="155" mass="16579">MKDGAGRSVPVHIVPFDSGRSVHWIDDHGLLRIVAVSAADGSKTMLPGAPVLGDCLGQEMPAELVQGTIDHWSHIREMGYGPWIFASQTTVVTYDRRDGRLLAVKCPGVACQATPEVSEGRMVAHGNPATLELCDWGGTRVLMDIELPIGGDLPP</sequence>
<keyword evidence="2" id="KW-1185">Reference proteome</keyword>
<comment type="caution">
    <text evidence="1">The sequence shown here is derived from an EMBL/GenBank/DDBJ whole genome shotgun (WGS) entry which is preliminary data.</text>
</comment>
<proteinExistence type="predicted"/>
<evidence type="ECO:0000313" key="1">
    <source>
        <dbReference type="EMBL" id="MFC3961945.1"/>
    </source>
</evidence>
<gene>
    <name evidence="1" type="ORF">ACFO0B_08090</name>
</gene>
<dbReference type="Proteomes" id="UP001595696">
    <property type="component" value="Unassembled WGS sequence"/>
</dbReference>